<dbReference type="Pfam" id="PF00098">
    <property type="entry name" value="zf-CCHC"/>
    <property type="match status" value="1"/>
</dbReference>
<keyword evidence="1" id="KW-0863">Zinc-finger</keyword>
<keyword evidence="4" id="KW-1185">Reference proteome</keyword>
<dbReference type="Proteomes" id="UP001168877">
    <property type="component" value="Unassembled WGS sequence"/>
</dbReference>
<reference evidence="3" key="1">
    <citation type="journal article" date="2022" name="Plant J.">
        <title>Strategies of tolerance reflected in two North American maple genomes.</title>
        <authorList>
            <person name="McEvoy S.L."/>
            <person name="Sezen U.U."/>
            <person name="Trouern-Trend A."/>
            <person name="McMahon S.M."/>
            <person name="Schaberg P.G."/>
            <person name="Yang J."/>
            <person name="Wegrzyn J.L."/>
            <person name="Swenson N.G."/>
        </authorList>
    </citation>
    <scope>NUCLEOTIDE SEQUENCE</scope>
    <source>
        <strain evidence="3">NS2018</strain>
    </source>
</reference>
<dbReference type="InterPro" id="IPR036875">
    <property type="entry name" value="Znf_CCHC_sf"/>
</dbReference>
<protein>
    <recommendedName>
        <fullName evidence="2">CCHC-type domain-containing protein</fullName>
    </recommendedName>
</protein>
<dbReference type="GO" id="GO:0003676">
    <property type="term" value="F:nucleic acid binding"/>
    <property type="evidence" value="ECO:0007669"/>
    <property type="project" value="InterPro"/>
</dbReference>
<accession>A0AA39TDI9</accession>
<comment type="caution">
    <text evidence="3">The sequence shown here is derived from an EMBL/GenBank/DDBJ whole genome shotgun (WGS) entry which is preliminary data.</text>
</comment>
<dbReference type="PANTHER" id="PTHR31286">
    <property type="entry name" value="GLYCINE-RICH CELL WALL STRUCTURAL PROTEIN 1.8-LIKE"/>
    <property type="match status" value="1"/>
</dbReference>
<sequence length="128" mass="14426">MVLGEAIRGGKLADMEFHFAPFWVKMYNLPLECWSKDVGFIPGGLIGQVKEVDIGVSGNFLGRYLRVIIIVDVLKPLKRGLAVAIGDDEEECSMLLCYERLPNFCYYCRRIGHLARECLENVKGLSNL</sequence>
<evidence type="ECO:0000256" key="1">
    <source>
        <dbReference type="PROSITE-ProRule" id="PRU00047"/>
    </source>
</evidence>
<dbReference type="Gene3D" id="4.10.60.10">
    <property type="entry name" value="Zinc finger, CCHC-type"/>
    <property type="match status" value="1"/>
</dbReference>
<reference evidence="3" key="2">
    <citation type="submission" date="2023-06" db="EMBL/GenBank/DDBJ databases">
        <authorList>
            <person name="Swenson N.G."/>
            <person name="Wegrzyn J.L."/>
            <person name="Mcevoy S.L."/>
        </authorList>
    </citation>
    <scope>NUCLEOTIDE SEQUENCE</scope>
    <source>
        <strain evidence="3">NS2018</strain>
        <tissue evidence="3">Leaf</tissue>
    </source>
</reference>
<dbReference type="InterPro" id="IPR040256">
    <property type="entry name" value="At4g02000-like"/>
</dbReference>
<gene>
    <name evidence="3" type="ORF">LWI29_005345</name>
</gene>
<dbReference type="AlphaFoldDB" id="A0AA39TDI9"/>
<dbReference type="PANTHER" id="PTHR31286:SF167">
    <property type="entry name" value="OS09G0268800 PROTEIN"/>
    <property type="match status" value="1"/>
</dbReference>
<dbReference type="SUPFAM" id="SSF57756">
    <property type="entry name" value="Retrovirus zinc finger-like domains"/>
    <property type="match status" value="1"/>
</dbReference>
<name>A0AA39TDI9_ACESA</name>
<keyword evidence="1" id="KW-0479">Metal-binding</keyword>
<dbReference type="GO" id="GO:0008270">
    <property type="term" value="F:zinc ion binding"/>
    <property type="evidence" value="ECO:0007669"/>
    <property type="project" value="UniProtKB-KW"/>
</dbReference>
<evidence type="ECO:0000313" key="4">
    <source>
        <dbReference type="Proteomes" id="UP001168877"/>
    </source>
</evidence>
<evidence type="ECO:0000313" key="3">
    <source>
        <dbReference type="EMBL" id="KAK0606861.1"/>
    </source>
</evidence>
<dbReference type="EMBL" id="JAUESC010000001">
    <property type="protein sequence ID" value="KAK0606861.1"/>
    <property type="molecule type" value="Genomic_DNA"/>
</dbReference>
<evidence type="ECO:0000259" key="2">
    <source>
        <dbReference type="PROSITE" id="PS50158"/>
    </source>
</evidence>
<feature type="domain" description="CCHC-type" evidence="2">
    <location>
        <begin position="105"/>
        <end position="118"/>
    </location>
</feature>
<dbReference type="InterPro" id="IPR001878">
    <property type="entry name" value="Znf_CCHC"/>
</dbReference>
<organism evidence="3 4">
    <name type="scientific">Acer saccharum</name>
    <name type="common">Sugar maple</name>
    <dbReference type="NCBI Taxonomy" id="4024"/>
    <lineage>
        <taxon>Eukaryota</taxon>
        <taxon>Viridiplantae</taxon>
        <taxon>Streptophyta</taxon>
        <taxon>Embryophyta</taxon>
        <taxon>Tracheophyta</taxon>
        <taxon>Spermatophyta</taxon>
        <taxon>Magnoliopsida</taxon>
        <taxon>eudicotyledons</taxon>
        <taxon>Gunneridae</taxon>
        <taxon>Pentapetalae</taxon>
        <taxon>rosids</taxon>
        <taxon>malvids</taxon>
        <taxon>Sapindales</taxon>
        <taxon>Sapindaceae</taxon>
        <taxon>Hippocastanoideae</taxon>
        <taxon>Acereae</taxon>
        <taxon>Acer</taxon>
    </lineage>
</organism>
<dbReference type="PROSITE" id="PS50158">
    <property type="entry name" value="ZF_CCHC"/>
    <property type="match status" value="1"/>
</dbReference>
<keyword evidence="1" id="KW-0862">Zinc</keyword>
<proteinExistence type="predicted"/>